<dbReference type="PANTHER" id="PTHR11753">
    <property type="entry name" value="ADAPTOR COMPLEXES SMALL SUBUNIT FAMILY"/>
    <property type="match status" value="1"/>
</dbReference>
<dbReference type="FunFam" id="3.30.450.60:FF:000007">
    <property type="entry name" value="AP complex subunit sigma"/>
    <property type="match status" value="1"/>
</dbReference>
<dbReference type="AlphaFoldDB" id="A0AA39HXB6"/>
<dbReference type="GO" id="GO:0035615">
    <property type="term" value="F:clathrin adaptor activity"/>
    <property type="evidence" value="ECO:0007669"/>
    <property type="project" value="InterPro"/>
</dbReference>
<dbReference type="Pfam" id="PF01217">
    <property type="entry name" value="Clat_adaptor_s"/>
    <property type="match status" value="1"/>
</dbReference>
<dbReference type="EMBL" id="JAUCMV010000003">
    <property type="protein sequence ID" value="KAK0412602.1"/>
    <property type="molecule type" value="Genomic_DNA"/>
</dbReference>
<dbReference type="GO" id="GO:0006886">
    <property type="term" value="P:intracellular protein transport"/>
    <property type="evidence" value="ECO:0007669"/>
    <property type="project" value="UniProtKB-UniRule"/>
</dbReference>
<dbReference type="InterPro" id="IPR022775">
    <property type="entry name" value="AP_mu_sigma_su"/>
</dbReference>
<dbReference type="InterPro" id="IPR044733">
    <property type="entry name" value="AP1_sigma"/>
</dbReference>
<dbReference type="InterPro" id="IPR011012">
    <property type="entry name" value="Longin-like_dom_sf"/>
</dbReference>
<dbReference type="InterPro" id="IPR000804">
    <property type="entry name" value="Clathrin_sm-chain_CS"/>
</dbReference>
<evidence type="ECO:0000256" key="3">
    <source>
        <dbReference type="ARBA" id="ARBA00006972"/>
    </source>
</evidence>
<evidence type="ECO:0000256" key="5">
    <source>
        <dbReference type="ARBA" id="ARBA00022927"/>
    </source>
</evidence>
<dbReference type="CDD" id="cd14831">
    <property type="entry name" value="AP1_sigma"/>
    <property type="match status" value="1"/>
</dbReference>
<evidence type="ECO:0000256" key="9">
    <source>
        <dbReference type="PIRNR" id="PIRNR015588"/>
    </source>
</evidence>
<dbReference type="SUPFAM" id="SSF64356">
    <property type="entry name" value="SNARE-like"/>
    <property type="match status" value="1"/>
</dbReference>
<dbReference type="InterPro" id="IPR016635">
    <property type="entry name" value="AP_complex_ssu"/>
</dbReference>
<evidence type="ECO:0000256" key="2">
    <source>
        <dbReference type="ARBA" id="ARBA00004640"/>
    </source>
</evidence>
<organism evidence="11 12">
    <name type="scientific">Steinernema hermaphroditum</name>
    <dbReference type="NCBI Taxonomy" id="289476"/>
    <lineage>
        <taxon>Eukaryota</taxon>
        <taxon>Metazoa</taxon>
        <taxon>Ecdysozoa</taxon>
        <taxon>Nematoda</taxon>
        <taxon>Chromadorea</taxon>
        <taxon>Rhabditida</taxon>
        <taxon>Tylenchina</taxon>
        <taxon>Panagrolaimomorpha</taxon>
        <taxon>Strongyloidoidea</taxon>
        <taxon>Steinernematidae</taxon>
        <taxon>Steinernema</taxon>
    </lineage>
</organism>
<evidence type="ECO:0000256" key="4">
    <source>
        <dbReference type="ARBA" id="ARBA00022448"/>
    </source>
</evidence>
<protein>
    <recommendedName>
        <fullName evidence="9">AP complex subunit sigma</fullName>
    </recommendedName>
</protein>
<evidence type="ECO:0000256" key="6">
    <source>
        <dbReference type="ARBA" id="ARBA00023034"/>
    </source>
</evidence>
<keyword evidence="6" id="KW-0333">Golgi apparatus</keyword>
<evidence type="ECO:0000313" key="11">
    <source>
        <dbReference type="EMBL" id="KAK0412602.1"/>
    </source>
</evidence>
<accession>A0AA39HXB6</accession>
<reference evidence="11" key="1">
    <citation type="submission" date="2023-06" db="EMBL/GenBank/DDBJ databases">
        <title>Genomic analysis of the entomopathogenic nematode Steinernema hermaphroditum.</title>
        <authorList>
            <person name="Schwarz E.M."/>
            <person name="Heppert J.K."/>
            <person name="Baniya A."/>
            <person name="Schwartz H.T."/>
            <person name="Tan C.-H."/>
            <person name="Antoshechkin I."/>
            <person name="Sternberg P.W."/>
            <person name="Goodrich-Blair H."/>
            <person name="Dillman A.R."/>
        </authorList>
    </citation>
    <scope>NUCLEOTIDE SEQUENCE</scope>
    <source>
        <strain evidence="11">PS9179</strain>
        <tissue evidence="11">Whole animal</tissue>
    </source>
</reference>
<comment type="caution">
    <text evidence="11">The sequence shown here is derived from an EMBL/GenBank/DDBJ whole genome shotgun (WGS) entry which is preliminary data.</text>
</comment>
<dbReference type="PROSITE" id="PS00989">
    <property type="entry name" value="CLAT_ADAPTOR_S"/>
    <property type="match status" value="1"/>
</dbReference>
<dbReference type="Gene3D" id="3.30.450.60">
    <property type="match status" value="1"/>
</dbReference>
<name>A0AA39HXB6_9BILA</name>
<dbReference type="GO" id="GO:0016482">
    <property type="term" value="P:cytosolic transport"/>
    <property type="evidence" value="ECO:0007669"/>
    <property type="project" value="UniProtKB-ARBA"/>
</dbReference>
<keyword evidence="12" id="KW-1185">Reference proteome</keyword>
<dbReference type="GO" id="GO:0030121">
    <property type="term" value="C:AP-1 adaptor complex"/>
    <property type="evidence" value="ECO:0007669"/>
    <property type="project" value="InterPro"/>
</dbReference>
<dbReference type="PIRSF" id="PIRSF015588">
    <property type="entry name" value="AP_complex_sigma"/>
    <property type="match status" value="1"/>
</dbReference>
<evidence type="ECO:0000259" key="10">
    <source>
        <dbReference type="Pfam" id="PF01217"/>
    </source>
</evidence>
<keyword evidence="5 9" id="KW-0653">Protein transport</keyword>
<feature type="domain" description="AP complex mu/sigma subunit" evidence="10">
    <location>
        <begin position="1"/>
        <end position="142"/>
    </location>
</feature>
<keyword evidence="7 9" id="KW-0472">Membrane</keyword>
<dbReference type="Proteomes" id="UP001175271">
    <property type="component" value="Unassembled WGS sequence"/>
</dbReference>
<dbReference type="GO" id="GO:0005829">
    <property type="term" value="C:cytosol"/>
    <property type="evidence" value="ECO:0007669"/>
    <property type="project" value="GOC"/>
</dbReference>
<proteinExistence type="inferred from homology"/>
<evidence type="ECO:0000256" key="8">
    <source>
        <dbReference type="ARBA" id="ARBA00023329"/>
    </source>
</evidence>
<evidence type="ECO:0000313" key="12">
    <source>
        <dbReference type="Proteomes" id="UP001175271"/>
    </source>
</evidence>
<evidence type="ECO:0000256" key="7">
    <source>
        <dbReference type="ARBA" id="ARBA00023136"/>
    </source>
</evidence>
<comment type="similarity">
    <text evidence="3 9">Belongs to the adaptor complexes small subunit family.</text>
</comment>
<sequence>MIHFLFCFNKQAKLRLQKWYTCYDGKTKKRMINELTATIMRRKRRMCTFLEYKGLRIVYRRYASLYFACAVDMDDNELYMLEIIQRFVETLDVYFGSVCELDIIFNFEKVYYILDEYLLGGEVQEANMDAVLRAVTIQDEMQEEEVRQTLVGNYGLG</sequence>
<gene>
    <name evidence="11" type="ORF">QR680_006306</name>
</gene>
<keyword evidence="4 9" id="KW-0813">Transport</keyword>
<comment type="subcellular location">
    <subcellularLocation>
        <location evidence="2">Cytoplasmic vesicle</location>
        <location evidence="2">Clathrin-coated vesicle membrane</location>
    </subcellularLocation>
    <subcellularLocation>
        <location evidence="1">Golgi apparatus</location>
    </subcellularLocation>
</comment>
<keyword evidence="8" id="KW-0968">Cytoplasmic vesicle</keyword>
<evidence type="ECO:0000256" key="1">
    <source>
        <dbReference type="ARBA" id="ARBA00004555"/>
    </source>
</evidence>